<dbReference type="GO" id="GO:0005975">
    <property type="term" value="P:carbohydrate metabolic process"/>
    <property type="evidence" value="ECO:0007669"/>
    <property type="project" value="InterPro"/>
</dbReference>
<keyword evidence="3" id="KW-1185">Reference proteome</keyword>
<evidence type="ECO:0000313" key="2">
    <source>
        <dbReference type="EMBL" id="MCW3804133.1"/>
    </source>
</evidence>
<dbReference type="SUPFAM" id="SSF88713">
    <property type="entry name" value="Glycoside hydrolase/deacetylase"/>
    <property type="match status" value="1"/>
</dbReference>
<reference evidence="2" key="1">
    <citation type="submission" date="2022-10" db="EMBL/GenBank/DDBJ databases">
        <authorList>
            <person name="Yu W.X."/>
        </authorList>
    </citation>
    <scope>NUCLEOTIDE SEQUENCE</scope>
    <source>
        <strain evidence="2">D04</strain>
    </source>
</reference>
<dbReference type="Proteomes" id="UP001207408">
    <property type="component" value="Unassembled WGS sequence"/>
</dbReference>
<sequence>MLHITIPVDNINERCYILGVIFRQFLGLEYSISANESNEGYSIGFNGSLILFKDHFWGNLRKEKSYLNKNAIPKDVKLCKNKYIVEKDIPVLFGDEEMTITDETLVCGIDIFASSFFMLSRWEEYLGMNNDDHGRFPGNQSLLGKNNLLHRPVVNEYVEMLWNMLVDLGYKGKRVYKEFQLSLTHDVDALTYSSYRTVLGDLIKRRNLLLAAKNLGYVWGKDPFDTYEYLMEVSEKLGLKSHFYFMSTDSKQPFDTSYYIKRKKFLSVVNKIKERGHILGFHPGYYTYNNMERWEYEKDMIENALQQKVSEGRQHFLRMDMPKTLSIWDSCGMHIDSSLGYADIEGFRCGTGDEFTVFDFINRKELKLKERPLVIMDGTLKQRRNYSINKSKEVIRNYVSIAKKYHMGLTILFHNSSFFGYWDGFYDVYNELLNV</sequence>
<dbReference type="Pfam" id="PF23019">
    <property type="entry name" value="DUF7033"/>
    <property type="match status" value="1"/>
</dbReference>
<organism evidence="2 3">
    <name type="scientific">Plebeiibacterium marinum</name>
    <dbReference type="NCBI Taxonomy" id="2992111"/>
    <lineage>
        <taxon>Bacteria</taxon>
        <taxon>Pseudomonadati</taxon>
        <taxon>Bacteroidota</taxon>
        <taxon>Bacteroidia</taxon>
        <taxon>Marinilabiliales</taxon>
        <taxon>Marinilabiliaceae</taxon>
        <taxon>Plebeiibacterium</taxon>
    </lineage>
</organism>
<accession>A0AAE3MAI1</accession>
<dbReference type="InterPro" id="IPR054297">
    <property type="entry name" value="DUF7033"/>
</dbReference>
<feature type="domain" description="DUF7033" evidence="1">
    <location>
        <begin position="108"/>
        <end position="192"/>
    </location>
</feature>
<dbReference type="RefSeq" id="WP_301197356.1">
    <property type="nucleotide sequence ID" value="NZ_JAPDPI010000001.1"/>
</dbReference>
<dbReference type="InterPro" id="IPR011330">
    <property type="entry name" value="Glyco_hydro/deAcase_b/a-brl"/>
</dbReference>
<dbReference type="Gene3D" id="3.20.20.370">
    <property type="entry name" value="Glycoside hydrolase/deacetylase"/>
    <property type="match status" value="1"/>
</dbReference>
<evidence type="ECO:0000313" key="3">
    <source>
        <dbReference type="Proteomes" id="UP001207408"/>
    </source>
</evidence>
<comment type="caution">
    <text evidence="2">The sequence shown here is derived from an EMBL/GenBank/DDBJ whole genome shotgun (WGS) entry which is preliminary data.</text>
</comment>
<proteinExistence type="predicted"/>
<dbReference type="CDD" id="cd10931">
    <property type="entry name" value="CE4_u7"/>
    <property type="match status" value="1"/>
</dbReference>
<protein>
    <submittedName>
        <fullName evidence="2">Polysaccharide deacetylase family protein</fullName>
    </submittedName>
</protein>
<dbReference type="AlphaFoldDB" id="A0AAE3MAI1"/>
<dbReference type="EMBL" id="JAPDPI010000001">
    <property type="protein sequence ID" value="MCW3804133.1"/>
    <property type="molecule type" value="Genomic_DNA"/>
</dbReference>
<evidence type="ECO:0000259" key="1">
    <source>
        <dbReference type="Pfam" id="PF23019"/>
    </source>
</evidence>
<gene>
    <name evidence="2" type="ORF">OM074_00780</name>
</gene>
<name>A0AAE3MAI1_9BACT</name>